<sequence length="93" mass="10504">MPCNDVEGQSHDEVEQVVDTGGFDNQQDHDHEDKDDCSPFCQCNCCSVHVITYLFETQELTDIPEINSQISSYINPFYDGYDGSILQPPQLNS</sequence>
<evidence type="ECO:0000313" key="2">
    <source>
        <dbReference type="EMBL" id="PPK96659.1"/>
    </source>
</evidence>
<name>A0A2S6IQZ2_9FLAO</name>
<evidence type="ECO:0000313" key="3">
    <source>
        <dbReference type="Proteomes" id="UP000239002"/>
    </source>
</evidence>
<comment type="caution">
    <text evidence="2">The sequence shown here is derived from an EMBL/GenBank/DDBJ whole genome shotgun (WGS) entry which is preliminary data.</text>
</comment>
<gene>
    <name evidence="2" type="ORF">LY01_00482</name>
</gene>
<proteinExistence type="predicted"/>
<reference evidence="2 3" key="1">
    <citation type="submission" date="2018-02" db="EMBL/GenBank/DDBJ databases">
        <title>Genomic Encyclopedia of Archaeal and Bacterial Type Strains, Phase II (KMG-II): from individual species to whole genera.</title>
        <authorList>
            <person name="Goeker M."/>
        </authorList>
    </citation>
    <scope>NUCLEOTIDE SEQUENCE [LARGE SCALE GENOMIC DNA]</scope>
    <source>
        <strain evidence="2 3">DSM 16809</strain>
    </source>
</reference>
<dbReference type="EMBL" id="PTJE01000001">
    <property type="protein sequence ID" value="PPK96659.1"/>
    <property type="molecule type" value="Genomic_DNA"/>
</dbReference>
<dbReference type="AlphaFoldDB" id="A0A2S6IQZ2"/>
<organism evidence="2 3">
    <name type="scientific">Nonlabens xylanidelens</name>
    <dbReference type="NCBI Taxonomy" id="191564"/>
    <lineage>
        <taxon>Bacteria</taxon>
        <taxon>Pseudomonadati</taxon>
        <taxon>Bacteroidota</taxon>
        <taxon>Flavobacteriia</taxon>
        <taxon>Flavobacteriales</taxon>
        <taxon>Flavobacteriaceae</taxon>
        <taxon>Nonlabens</taxon>
    </lineage>
</organism>
<accession>A0A2S6IQZ2</accession>
<keyword evidence="3" id="KW-1185">Reference proteome</keyword>
<feature type="region of interest" description="Disordered" evidence="1">
    <location>
        <begin position="1"/>
        <end position="32"/>
    </location>
</feature>
<dbReference type="InterPro" id="IPR046601">
    <property type="entry name" value="DUF6660"/>
</dbReference>
<dbReference type="Proteomes" id="UP000239002">
    <property type="component" value="Unassembled WGS sequence"/>
</dbReference>
<evidence type="ECO:0000256" key="1">
    <source>
        <dbReference type="SAM" id="MobiDB-lite"/>
    </source>
</evidence>
<protein>
    <submittedName>
        <fullName evidence="2">Uncharacterized protein</fullName>
    </submittedName>
</protein>
<dbReference type="Pfam" id="PF20365">
    <property type="entry name" value="DUF6660"/>
    <property type="match status" value="1"/>
</dbReference>